<feature type="binding site" evidence="7">
    <location>
        <position position="87"/>
    </location>
    <ligand>
        <name>S-adenosyl-L-methionine</name>
        <dbReference type="ChEBI" id="CHEBI:59789"/>
    </ligand>
</feature>
<proteinExistence type="inferred from homology"/>
<dbReference type="PANTHER" id="PTHR20426">
    <property type="entry name" value="RIBOSOME BIOGENESIS PROTEIN TSR3 HOMOLOG"/>
    <property type="match status" value="1"/>
</dbReference>
<reference evidence="9 10" key="1">
    <citation type="journal article" date="2010" name="Stand. Genomic Sci.">
        <title>Complete genome sequence of Methanoplanus petrolearius type strain (SEBR 4847).</title>
        <authorList>
            <person name="Brambilla E."/>
            <person name="Djao O.D."/>
            <person name="Daligault H."/>
            <person name="Lapidus A."/>
            <person name="Lucas S."/>
            <person name="Hammon N."/>
            <person name="Nolan M."/>
            <person name="Tice H."/>
            <person name="Cheng J.F."/>
            <person name="Han C."/>
            <person name="Tapia R."/>
            <person name="Goodwin L."/>
            <person name="Pitluck S."/>
            <person name="Liolios K."/>
            <person name="Ivanova N."/>
            <person name="Mavromatis K."/>
            <person name="Mikhailova N."/>
            <person name="Pati A."/>
            <person name="Chen A."/>
            <person name="Palaniappan K."/>
            <person name="Land M."/>
            <person name="Hauser L."/>
            <person name="Chang Y.J."/>
            <person name="Jeffries C.D."/>
            <person name="Rohde M."/>
            <person name="Spring S."/>
            <person name="Sikorski J."/>
            <person name="Goker M."/>
            <person name="Woyke T."/>
            <person name="Bristow J."/>
            <person name="Eisen J.A."/>
            <person name="Markowitz V."/>
            <person name="Hugenholtz P."/>
            <person name="Kyrpides N.C."/>
            <person name="Klenk H.P."/>
        </authorList>
    </citation>
    <scope>NUCLEOTIDE SEQUENCE [LARGE SCALE GENOMIC DNA]</scope>
    <source>
        <strain evidence="10">DSM 11571 / OCM 486 / SEBR 4847</strain>
    </source>
</reference>
<dbReference type="KEGG" id="mpi:Mpet_0169"/>
<evidence type="ECO:0000313" key="9">
    <source>
        <dbReference type="EMBL" id="ADN34947.1"/>
    </source>
</evidence>
<comment type="caution">
    <text evidence="7">Lacks conserved residue(s) required for the propagation of feature annotation.</text>
</comment>
<comment type="subcellular location">
    <subcellularLocation>
        <location evidence="7">Cytoplasm</location>
    </subcellularLocation>
</comment>
<keyword evidence="2 7" id="KW-0963">Cytoplasm</keyword>
<dbReference type="HAMAP" id="MF_01116">
    <property type="entry name" value="TSR3"/>
    <property type="match status" value="1"/>
</dbReference>
<feature type="binding site" evidence="7">
    <location>
        <position position="106"/>
    </location>
    <ligand>
        <name>S-adenosyl-L-methionine</name>
        <dbReference type="ChEBI" id="CHEBI:59789"/>
    </ligand>
</feature>
<dbReference type="EC" id="2.5.1.157" evidence="7"/>
<evidence type="ECO:0000256" key="3">
    <source>
        <dbReference type="ARBA" id="ARBA00022517"/>
    </source>
</evidence>
<evidence type="ECO:0000256" key="6">
    <source>
        <dbReference type="ARBA" id="ARBA00022691"/>
    </source>
</evidence>
<feature type="binding site" evidence="7">
    <location>
        <position position="66"/>
    </location>
    <ligand>
        <name>S-adenosyl-L-methionine</name>
        <dbReference type="ChEBI" id="CHEBI:59789"/>
    </ligand>
</feature>
<comment type="catalytic activity">
    <reaction evidence="7">
        <text>an N(1)-methylpseudouridine in rRNA + S-adenosyl-L-methionine = N(1)-methyl-N(3)-[(3S)-3-amino-3-carboxypropyl]pseudouridine in rRNA + S-methyl-5'-thioadenosine + H(+)</text>
        <dbReference type="Rhea" id="RHEA:63296"/>
        <dbReference type="Rhea" id="RHEA-COMP:11634"/>
        <dbReference type="Rhea" id="RHEA-COMP:16310"/>
        <dbReference type="ChEBI" id="CHEBI:15378"/>
        <dbReference type="ChEBI" id="CHEBI:17509"/>
        <dbReference type="ChEBI" id="CHEBI:59789"/>
        <dbReference type="ChEBI" id="CHEBI:74890"/>
        <dbReference type="ChEBI" id="CHEBI:146234"/>
        <dbReference type="EC" id="2.5.1.157"/>
    </reaction>
</comment>
<dbReference type="eggNOG" id="arCOG04733">
    <property type="taxonomic scope" value="Archaea"/>
</dbReference>
<dbReference type="GO" id="GO:0000455">
    <property type="term" value="P:enzyme-directed rRNA pseudouridine synthesis"/>
    <property type="evidence" value="ECO:0007669"/>
    <property type="project" value="UniProtKB-UniRule"/>
</dbReference>
<accession>E1REK0</accession>
<dbReference type="NCBIfam" id="NF002621">
    <property type="entry name" value="PRK02287.1"/>
    <property type="match status" value="1"/>
</dbReference>
<dbReference type="GO" id="GO:0106388">
    <property type="term" value="F:rRNA small subunit aminocarboxypropyltransferase activity"/>
    <property type="evidence" value="ECO:0007669"/>
    <property type="project" value="UniProtKB-EC"/>
</dbReference>
<keyword evidence="4 7" id="KW-0698">rRNA processing</keyword>
<evidence type="ECO:0000256" key="7">
    <source>
        <dbReference type="HAMAP-Rule" id="MF_01116"/>
    </source>
</evidence>
<dbReference type="Proteomes" id="UP000006565">
    <property type="component" value="Chromosome"/>
</dbReference>
<feature type="domain" description="16S/18S rRNA aminocarboxypropyltransferase Tsr3 C-terminal" evidence="8">
    <location>
        <begin position="43"/>
        <end position="163"/>
    </location>
</feature>
<evidence type="ECO:0000256" key="5">
    <source>
        <dbReference type="ARBA" id="ARBA00022679"/>
    </source>
</evidence>
<keyword evidence="5 7" id="KW-0808">Transferase</keyword>
<evidence type="ECO:0000256" key="1">
    <source>
        <dbReference type="ARBA" id="ARBA00014114"/>
    </source>
</evidence>
<sequence length="164" mass="18357">MMMPLFAWRDNSCDPRICSVKKLERAGMIRVAAKIDKIPKSTLLLDPRSPQALSPADRIAPSLTVLDCTWETLEKVDVGEITRKRALPFLVAANPGHFGRPFMLNSVEALAAALYIMGEKQQAHDILAKFGWGIRFLEVNAEPLEDYSRAANSAEIVEIQSHYY</sequence>
<comment type="function">
    <text evidence="7">Aminocarboxypropyltransferase that catalyzes the aminocarboxypropyl transfer on pseudouridine corresponding to position 914 in M.jannaschii 16S rRNA. It constitutes the last step in biosynthesis of the hypermodified N1-methyl-N3-(3-amino-3-carboxypropyl) pseudouridine (m1acp3-Psi).</text>
</comment>
<evidence type="ECO:0000313" key="10">
    <source>
        <dbReference type="Proteomes" id="UP000006565"/>
    </source>
</evidence>
<name>E1REK0_METP4</name>
<dbReference type="GO" id="GO:1904047">
    <property type="term" value="F:S-adenosyl-L-methionine binding"/>
    <property type="evidence" value="ECO:0007669"/>
    <property type="project" value="UniProtKB-UniRule"/>
</dbReference>
<evidence type="ECO:0000256" key="4">
    <source>
        <dbReference type="ARBA" id="ARBA00022552"/>
    </source>
</evidence>
<dbReference type="GO" id="GO:0005737">
    <property type="term" value="C:cytoplasm"/>
    <property type="evidence" value="ECO:0007669"/>
    <property type="project" value="UniProtKB-SubCell"/>
</dbReference>
<dbReference type="InterPro" id="IPR022968">
    <property type="entry name" value="Tsr3-like"/>
</dbReference>
<comment type="similarity">
    <text evidence="7">Belongs to the TDD superfamily. TSR3 family.</text>
</comment>
<dbReference type="PANTHER" id="PTHR20426:SF0">
    <property type="entry name" value="18S RRNA AMINOCARBOXYPROPYLTRANSFERASE"/>
    <property type="match status" value="1"/>
</dbReference>
<feature type="binding site" evidence="7">
    <location>
        <position position="19"/>
    </location>
    <ligand>
        <name>S-adenosyl-L-methionine</name>
        <dbReference type="ChEBI" id="CHEBI:59789"/>
    </ligand>
</feature>
<protein>
    <recommendedName>
        <fullName evidence="1 7">16S rRNA aminocarboxypropyltransferase</fullName>
        <ecNumber evidence="7">2.5.1.157</ecNumber>
    </recommendedName>
</protein>
<dbReference type="AlphaFoldDB" id="E1REK0"/>
<evidence type="ECO:0000256" key="2">
    <source>
        <dbReference type="ARBA" id="ARBA00022490"/>
    </source>
</evidence>
<keyword evidence="3 7" id="KW-0690">Ribosome biogenesis</keyword>
<organism evidence="9 10">
    <name type="scientific">Methanolacinia petrolearia (strain DSM 11571 / OCM 486 / SEBR 4847)</name>
    <name type="common">Methanoplanus petrolearius</name>
    <dbReference type="NCBI Taxonomy" id="679926"/>
    <lineage>
        <taxon>Archaea</taxon>
        <taxon>Methanobacteriati</taxon>
        <taxon>Methanobacteriota</taxon>
        <taxon>Stenosarchaea group</taxon>
        <taxon>Methanomicrobia</taxon>
        <taxon>Methanomicrobiales</taxon>
        <taxon>Methanomicrobiaceae</taxon>
        <taxon>Methanolacinia</taxon>
    </lineage>
</organism>
<keyword evidence="6 7" id="KW-0949">S-adenosyl-L-methionine</keyword>
<gene>
    <name evidence="9" type="ordered locus">Mpet_0169</name>
</gene>
<dbReference type="Pfam" id="PF04034">
    <property type="entry name" value="Ribo_biogen_C"/>
    <property type="match status" value="1"/>
</dbReference>
<dbReference type="HOGENOM" id="CLU_035060_4_1_2"/>
<evidence type="ECO:0000259" key="8">
    <source>
        <dbReference type="Pfam" id="PF04034"/>
    </source>
</evidence>
<dbReference type="InterPro" id="IPR007177">
    <property type="entry name" value="Tsr3_C"/>
</dbReference>
<dbReference type="EMBL" id="CP002117">
    <property type="protein sequence ID" value="ADN34947.1"/>
    <property type="molecule type" value="Genomic_DNA"/>
</dbReference>
<keyword evidence="10" id="KW-1185">Reference proteome</keyword>
<dbReference type="STRING" id="679926.Mpet_0169"/>